<keyword evidence="3" id="KW-0813">Transport</keyword>
<dbReference type="Pfam" id="PF02321">
    <property type="entry name" value="OEP"/>
    <property type="match status" value="2"/>
</dbReference>
<dbReference type="NCBIfam" id="TIGR01844">
    <property type="entry name" value="type_I_sec_TolC"/>
    <property type="match status" value="1"/>
</dbReference>
<dbReference type="Gene3D" id="1.20.1600.10">
    <property type="entry name" value="Outer membrane efflux proteins (OEP)"/>
    <property type="match status" value="1"/>
</dbReference>
<dbReference type="PANTHER" id="PTHR30026">
    <property type="entry name" value="OUTER MEMBRANE PROTEIN TOLC"/>
    <property type="match status" value="1"/>
</dbReference>
<dbReference type="PANTHER" id="PTHR30026:SF22">
    <property type="entry name" value="OUTER MEMBRANE EFFLUX PROTEIN"/>
    <property type="match status" value="1"/>
</dbReference>
<dbReference type="GO" id="GO:0015288">
    <property type="term" value="F:porin activity"/>
    <property type="evidence" value="ECO:0007669"/>
    <property type="project" value="TreeGrafter"/>
</dbReference>
<gene>
    <name evidence="9" type="ORF">Rumeso_01948</name>
</gene>
<accession>A0A017HPY8</accession>
<dbReference type="HOGENOM" id="CLU_012817_0_1_5"/>
<evidence type="ECO:0000256" key="2">
    <source>
        <dbReference type="ARBA" id="ARBA00007613"/>
    </source>
</evidence>
<comment type="similarity">
    <text evidence="2">Belongs to the outer membrane factor (OMF) (TC 1.B.17) family.</text>
</comment>
<dbReference type="GO" id="GO:0009279">
    <property type="term" value="C:cell outer membrane"/>
    <property type="evidence" value="ECO:0007669"/>
    <property type="project" value="UniProtKB-SubCell"/>
</dbReference>
<dbReference type="EMBL" id="AOSK01000043">
    <property type="protein sequence ID" value="EYD76527.1"/>
    <property type="molecule type" value="Genomic_DNA"/>
</dbReference>
<keyword evidence="5" id="KW-0812">Transmembrane</keyword>
<dbReference type="STRING" id="442562.Rumeso_01948"/>
<dbReference type="AlphaFoldDB" id="A0A017HPY8"/>
<protein>
    <submittedName>
        <fullName evidence="9">Type I secretion outer membrane protein, TolC</fullName>
    </submittedName>
</protein>
<reference evidence="9 10" key="1">
    <citation type="submission" date="2013-02" db="EMBL/GenBank/DDBJ databases">
        <authorList>
            <person name="Fiebig A."/>
            <person name="Goeker M."/>
            <person name="Klenk H.-P.P."/>
        </authorList>
    </citation>
    <scope>NUCLEOTIDE SEQUENCE [LARGE SCALE GENOMIC DNA]</scope>
    <source>
        <strain evidence="9 10">DSM 19309</strain>
    </source>
</reference>
<evidence type="ECO:0000256" key="6">
    <source>
        <dbReference type="ARBA" id="ARBA00023136"/>
    </source>
</evidence>
<evidence type="ECO:0000256" key="5">
    <source>
        <dbReference type="ARBA" id="ARBA00022692"/>
    </source>
</evidence>
<dbReference type="PATRIC" id="fig|442562.3.peg.1924"/>
<evidence type="ECO:0000256" key="1">
    <source>
        <dbReference type="ARBA" id="ARBA00004442"/>
    </source>
</evidence>
<dbReference type="InterPro" id="IPR051906">
    <property type="entry name" value="TolC-like"/>
</dbReference>
<keyword evidence="10" id="KW-1185">Reference proteome</keyword>
<feature type="signal peptide" evidence="8">
    <location>
        <begin position="1"/>
        <end position="21"/>
    </location>
</feature>
<dbReference type="Proteomes" id="UP000019666">
    <property type="component" value="Unassembled WGS sequence"/>
</dbReference>
<keyword evidence="4" id="KW-1134">Transmembrane beta strand</keyword>
<dbReference type="SUPFAM" id="SSF56954">
    <property type="entry name" value="Outer membrane efflux proteins (OEP)"/>
    <property type="match status" value="1"/>
</dbReference>
<dbReference type="OrthoDB" id="9789368at2"/>
<dbReference type="GO" id="GO:0015562">
    <property type="term" value="F:efflux transmembrane transporter activity"/>
    <property type="evidence" value="ECO:0007669"/>
    <property type="project" value="InterPro"/>
</dbReference>
<comment type="caution">
    <text evidence="9">The sequence shown here is derived from an EMBL/GenBank/DDBJ whole genome shotgun (WGS) entry which is preliminary data.</text>
</comment>
<proteinExistence type="inferred from homology"/>
<evidence type="ECO:0000256" key="7">
    <source>
        <dbReference type="ARBA" id="ARBA00023237"/>
    </source>
</evidence>
<sequence length="461" mass="49532">MRQLIRGTLTAFLLCTTAARAESLADALAQGYESSGLIEQNRALLRAADEDVAQAVAALRPILSYAANLQATYSVSDVQSLLGPSTERTVTDVTATLALNASYTIYDGGSRRLALEAQKELVLATRQALLDVERQVLGRIILAYLDVQRSQAFVDLRQNNVRVITEELRAAQDRFDVGETTRTDVALAEAELASARSQLVAVQGDLLSAREEFRAAVGSLPENLQPVRPARIPASVDEARAIALRTQPSLLQAQHQVAAAEITVRRAESTMRPTVALQGQLSVNRDIERNATIGLQATGPIYQGGALASTVRQAQAQRDAQRASLLETARNVEQDVADAYATLQTASASRQAFEEQVRAAQVAFGGVREEAQLGARTTLDVLNAEQDLLDARANLVSAGVDEVTASYQVLAALGLLNVQNLGLNVQVYDPTAYYNLVDDAPTATSEQGRALDRVLDAIGRE</sequence>
<dbReference type="GO" id="GO:1990281">
    <property type="term" value="C:efflux pump complex"/>
    <property type="evidence" value="ECO:0007669"/>
    <property type="project" value="TreeGrafter"/>
</dbReference>
<dbReference type="RefSeq" id="WP_037278633.1">
    <property type="nucleotide sequence ID" value="NZ_KK088556.1"/>
</dbReference>
<keyword evidence="7" id="KW-0998">Cell outer membrane</keyword>
<keyword evidence="8" id="KW-0732">Signal</keyword>
<evidence type="ECO:0000256" key="3">
    <source>
        <dbReference type="ARBA" id="ARBA00022448"/>
    </source>
</evidence>
<organism evidence="9 10">
    <name type="scientific">Rubellimicrobium mesophilum DSM 19309</name>
    <dbReference type="NCBI Taxonomy" id="442562"/>
    <lineage>
        <taxon>Bacteria</taxon>
        <taxon>Pseudomonadati</taxon>
        <taxon>Pseudomonadota</taxon>
        <taxon>Alphaproteobacteria</taxon>
        <taxon>Rhodobacterales</taxon>
        <taxon>Roseobacteraceae</taxon>
        <taxon>Rubellimicrobium</taxon>
    </lineage>
</organism>
<evidence type="ECO:0000256" key="4">
    <source>
        <dbReference type="ARBA" id="ARBA00022452"/>
    </source>
</evidence>
<dbReference type="InterPro" id="IPR003423">
    <property type="entry name" value="OMP_efflux"/>
</dbReference>
<dbReference type="InterPro" id="IPR010130">
    <property type="entry name" value="T1SS_OMP_TolC"/>
</dbReference>
<evidence type="ECO:0000313" key="9">
    <source>
        <dbReference type="EMBL" id="EYD76527.1"/>
    </source>
</evidence>
<evidence type="ECO:0000313" key="10">
    <source>
        <dbReference type="Proteomes" id="UP000019666"/>
    </source>
</evidence>
<feature type="chain" id="PRO_5001492856" evidence="8">
    <location>
        <begin position="22"/>
        <end position="461"/>
    </location>
</feature>
<evidence type="ECO:0000256" key="8">
    <source>
        <dbReference type="SAM" id="SignalP"/>
    </source>
</evidence>
<name>A0A017HPY8_9RHOB</name>
<keyword evidence="6" id="KW-0472">Membrane</keyword>
<comment type="subcellular location">
    <subcellularLocation>
        <location evidence="1">Cell outer membrane</location>
    </subcellularLocation>
</comment>